<organism evidence="2 3">
    <name type="scientific">Hibiscus sabdariffa</name>
    <name type="common">roselle</name>
    <dbReference type="NCBI Taxonomy" id="183260"/>
    <lineage>
        <taxon>Eukaryota</taxon>
        <taxon>Viridiplantae</taxon>
        <taxon>Streptophyta</taxon>
        <taxon>Embryophyta</taxon>
        <taxon>Tracheophyta</taxon>
        <taxon>Spermatophyta</taxon>
        <taxon>Magnoliopsida</taxon>
        <taxon>eudicotyledons</taxon>
        <taxon>Gunneridae</taxon>
        <taxon>Pentapetalae</taxon>
        <taxon>rosids</taxon>
        <taxon>malvids</taxon>
        <taxon>Malvales</taxon>
        <taxon>Malvaceae</taxon>
        <taxon>Malvoideae</taxon>
        <taxon>Hibiscus</taxon>
    </lineage>
</organism>
<name>A0ABR2GH63_9ROSI</name>
<sequence>MVRINPANNSSGQDSRKFVLYSPPSPFTDMNSSRLPSVSTSFSDVIMTAVGEQSPIVPSEGIKRPRVQPHLSGVSTAVDSLDSSDHPSAGLAQ</sequence>
<reference evidence="2 3" key="1">
    <citation type="journal article" date="2024" name="G3 (Bethesda)">
        <title>Genome assembly of Hibiscus sabdariffa L. provides insights into metabolisms of medicinal natural products.</title>
        <authorList>
            <person name="Kim T."/>
        </authorList>
    </citation>
    <scope>NUCLEOTIDE SEQUENCE [LARGE SCALE GENOMIC DNA]</scope>
    <source>
        <strain evidence="2">TK-2024</strain>
        <tissue evidence="2">Old leaves</tissue>
    </source>
</reference>
<proteinExistence type="predicted"/>
<accession>A0ABR2GH63</accession>
<dbReference type="EMBL" id="JBBPBM010000001">
    <property type="protein sequence ID" value="KAK8601609.1"/>
    <property type="molecule type" value="Genomic_DNA"/>
</dbReference>
<evidence type="ECO:0000313" key="3">
    <source>
        <dbReference type="Proteomes" id="UP001472677"/>
    </source>
</evidence>
<dbReference type="Proteomes" id="UP001472677">
    <property type="component" value="Unassembled WGS sequence"/>
</dbReference>
<keyword evidence="3" id="KW-1185">Reference proteome</keyword>
<comment type="caution">
    <text evidence="2">The sequence shown here is derived from an EMBL/GenBank/DDBJ whole genome shotgun (WGS) entry which is preliminary data.</text>
</comment>
<feature type="region of interest" description="Disordered" evidence="1">
    <location>
        <begin position="53"/>
        <end position="93"/>
    </location>
</feature>
<gene>
    <name evidence="2" type="ORF">V6N12_051438</name>
</gene>
<evidence type="ECO:0000256" key="1">
    <source>
        <dbReference type="SAM" id="MobiDB-lite"/>
    </source>
</evidence>
<feature type="compositionally biased region" description="Polar residues" evidence="1">
    <location>
        <begin position="1"/>
        <end position="13"/>
    </location>
</feature>
<feature type="region of interest" description="Disordered" evidence="1">
    <location>
        <begin position="1"/>
        <end position="23"/>
    </location>
</feature>
<protein>
    <submittedName>
        <fullName evidence="2">Uncharacterized protein</fullName>
    </submittedName>
</protein>
<evidence type="ECO:0000313" key="2">
    <source>
        <dbReference type="EMBL" id="KAK8601609.1"/>
    </source>
</evidence>